<dbReference type="PANTHER" id="PTHR37574:SF1">
    <property type="entry name" value="LIPASE B"/>
    <property type="match status" value="1"/>
</dbReference>
<keyword evidence="1" id="KW-0732">Signal</keyword>
<dbReference type="AlphaFoldDB" id="A0A8K0WL44"/>
<keyword evidence="3" id="KW-1185">Reference proteome</keyword>
<evidence type="ECO:0000256" key="1">
    <source>
        <dbReference type="SAM" id="SignalP"/>
    </source>
</evidence>
<accession>A0A8K0WL44</accession>
<sequence>MAKWKFVSIAVLALSAALSLSTYSADTAEVKSVQTGKDPELTEDLGRLRSAVTCPVSVPGASQVVLLIHGTGMTPKINWDHTLLQPLIQQEYQPYYLEVPQRLFLDTQTTAEFISYAVKNVTQEHEAAKGGISIISWSAGGLATQWTLTFYPETRARVKRHIAIGPSYRGSWMMVPLFYFNLYSPAVVQQLPWSNFLSTLEMFSGMTAHVPTTNIGSSTDLFIQPGFFGEGWARLKDAWRLGGPLAHNIDLFKACASKAIEARSLPRIFTHDSLLWEAASHVVIMDALRNTDTYLGSADILEWKDCRLRVAPSIDEISRTKHANILPELFKYAPTQPKGGWPEVAIRPYAFEH</sequence>
<evidence type="ECO:0000313" key="2">
    <source>
        <dbReference type="EMBL" id="KAH7305781.1"/>
    </source>
</evidence>
<dbReference type="Proteomes" id="UP000813444">
    <property type="component" value="Unassembled WGS sequence"/>
</dbReference>
<feature type="signal peptide" evidence="1">
    <location>
        <begin position="1"/>
        <end position="19"/>
    </location>
</feature>
<dbReference type="OrthoDB" id="4605274at2759"/>
<dbReference type="InterPro" id="IPR053228">
    <property type="entry name" value="Stereospecific_Lipase"/>
</dbReference>
<organism evidence="2 3">
    <name type="scientific">Stachybotrys elegans</name>
    <dbReference type="NCBI Taxonomy" id="80388"/>
    <lineage>
        <taxon>Eukaryota</taxon>
        <taxon>Fungi</taxon>
        <taxon>Dikarya</taxon>
        <taxon>Ascomycota</taxon>
        <taxon>Pezizomycotina</taxon>
        <taxon>Sordariomycetes</taxon>
        <taxon>Hypocreomycetidae</taxon>
        <taxon>Hypocreales</taxon>
        <taxon>Stachybotryaceae</taxon>
        <taxon>Stachybotrys</taxon>
    </lineage>
</organism>
<proteinExistence type="predicted"/>
<feature type="chain" id="PRO_5035442810" evidence="1">
    <location>
        <begin position="20"/>
        <end position="353"/>
    </location>
</feature>
<gene>
    <name evidence="2" type="ORF">B0I35DRAFT_108628</name>
</gene>
<name>A0A8K0WL44_9HYPO</name>
<dbReference type="SUPFAM" id="SSF53474">
    <property type="entry name" value="alpha/beta-Hydrolases"/>
    <property type="match status" value="1"/>
</dbReference>
<evidence type="ECO:0000313" key="3">
    <source>
        <dbReference type="Proteomes" id="UP000813444"/>
    </source>
</evidence>
<reference evidence="2" key="1">
    <citation type="journal article" date="2021" name="Nat. Commun.">
        <title>Genetic determinants of endophytism in the Arabidopsis root mycobiome.</title>
        <authorList>
            <person name="Mesny F."/>
            <person name="Miyauchi S."/>
            <person name="Thiergart T."/>
            <person name="Pickel B."/>
            <person name="Atanasova L."/>
            <person name="Karlsson M."/>
            <person name="Huettel B."/>
            <person name="Barry K.W."/>
            <person name="Haridas S."/>
            <person name="Chen C."/>
            <person name="Bauer D."/>
            <person name="Andreopoulos W."/>
            <person name="Pangilinan J."/>
            <person name="LaButti K."/>
            <person name="Riley R."/>
            <person name="Lipzen A."/>
            <person name="Clum A."/>
            <person name="Drula E."/>
            <person name="Henrissat B."/>
            <person name="Kohler A."/>
            <person name="Grigoriev I.V."/>
            <person name="Martin F.M."/>
            <person name="Hacquard S."/>
        </authorList>
    </citation>
    <scope>NUCLEOTIDE SEQUENCE</scope>
    <source>
        <strain evidence="2">MPI-CAGE-CH-0235</strain>
    </source>
</reference>
<dbReference type="InterPro" id="IPR029058">
    <property type="entry name" value="AB_hydrolase_fold"/>
</dbReference>
<dbReference type="Gene3D" id="3.40.50.1820">
    <property type="entry name" value="alpha/beta hydrolase"/>
    <property type="match status" value="1"/>
</dbReference>
<protein>
    <submittedName>
        <fullName evidence="2">Lipase</fullName>
    </submittedName>
</protein>
<dbReference type="PANTHER" id="PTHR37574">
    <property type="entry name" value="LIPASE B"/>
    <property type="match status" value="1"/>
</dbReference>
<dbReference type="EMBL" id="JAGPNK010000017">
    <property type="protein sequence ID" value="KAH7305781.1"/>
    <property type="molecule type" value="Genomic_DNA"/>
</dbReference>
<comment type="caution">
    <text evidence="2">The sequence shown here is derived from an EMBL/GenBank/DDBJ whole genome shotgun (WGS) entry which is preliminary data.</text>
</comment>